<feature type="region of interest" description="Disordered" evidence="1">
    <location>
        <begin position="34"/>
        <end position="64"/>
    </location>
</feature>
<name>A0A930N7D7_9BACT</name>
<accession>A0A930N7D7</accession>
<protein>
    <submittedName>
        <fullName evidence="2">Uncharacterized protein</fullName>
    </submittedName>
</protein>
<evidence type="ECO:0000313" key="2">
    <source>
        <dbReference type="EMBL" id="MBF1415564.1"/>
    </source>
</evidence>
<sequence length="64" mass="6816">MKSNELKTLELIATGAKCAYQKPSCEVLSLETESMLSGSGVTGKTENEDVSGDPSDPWNTHQGD</sequence>
<dbReference type="EMBL" id="JABZSQ010000166">
    <property type="protein sequence ID" value="MBF1415564.1"/>
    <property type="molecule type" value="Genomic_DNA"/>
</dbReference>
<proteinExistence type="predicted"/>
<dbReference type="AlphaFoldDB" id="A0A930N7D7"/>
<evidence type="ECO:0000313" key="3">
    <source>
        <dbReference type="Proteomes" id="UP000757461"/>
    </source>
</evidence>
<comment type="caution">
    <text evidence="2">The sequence shown here is derived from an EMBL/GenBank/DDBJ whole genome shotgun (WGS) entry which is preliminary data.</text>
</comment>
<organism evidence="2 3">
    <name type="scientific">Prevotella histicola</name>
    <dbReference type="NCBI Taxonomy" id="470565"/>
    <lineage>
        <taxon>Bacteria</taxon>
        <taxon>Pseudomonadati</taxon>
        <taxon>Bacteroidota</taxon>
        <taxon>Bacteroidia</taxon>
        <taxon>Bacteroidales</taxon>
        <taxon>Prevotellaceae</taxon>
        <taxon>Prevotella</taxon>
    </lineage>
</organism>
<reference evidence="2" key="1">
    <citation type="submission" date="2020-04" db="EMBL/GenBank/DDBJ databases">
        <title>Deep metagenomics examines the oral microbiome during advanced dental caries in children, revealing novel taxa and co-occurrences with host molecules.</title>
        <authorList>
            <person name="Baker J.L."/>
            <person name="Morton J.T."/>
            <person name="Dinis M."/>
            <person name="Alvarez R."/>
            <person name="Tran N.C."/>
            <person name="Knight R."/>
            <person name="Edlund A."/>
        </authorList>
    </citation>
    <scope>NUCLEOTIDE SEQUENCE</scope>
    <source>
        <strain evidence="2">JCVI_25_bin.9</strain>
    </source>
</reference>
<feature type="compositionally biased region" description="Polar residues" evidence="1">
    <location>
        <begin position="34"/>
        <end position="44"/>
    </location>
</feature>
<evidence type="ECO:0000256" key="1">
    <source>
        <dbReference type="SAM" id="MobiDB-lite"/>
    </source>
</evidence>
<dbReference type="Proteomes" id="UP000757461">
    <property type="component" value="Unassembled WGS sequence"/>
</dbReference>
<gene>
    <name evidence="2" type="ORF">HXN33_08305</name>
</gene>